<reference evidence="3" key="1">
    <citation type="submission" date="2019-02" db="EMBL/GenBank/DDBJ databases">
        <title>Deep-cultivation of Planctomycetes and their phenomic and genomic characterization uncovers novel biology.</title>
        <authorList>
            <person name="Wiegand S."/>
            <person name="Jogler M."/>
            <person name="Boedeker C."/>
            <person name="Pinto D."/>
            <person name="Vollmers J."/>
            <person name="Rivas-Marin E."/>
            <person name="Kohn T."/>
            <person name="Peeters S.H."/>
            <person name="Heuer A."/>
            <person name="Rast P."/>
            <person name="Oberbeckmann S."/>
            <person name="Bunk B."/>
            <person name="Jeske O."/>
            <person name="Meyerdierks A."/>
            <person name="Storesund J.E."/>
            <person name="Kallscheuer N."/>
            <person name="Luecker S."/>
            <person name="Lage O.M."/>
            <person name="Pohl T."/>
            <person name="Merkel B.J."/>
            <person name="Hornburger P."/>
            <person name="Mueller R.-W."/>
            <person name="Bruemmer F."/>
            <person name="Labrenz M."/>
            <person name="Spormann A.M."/>
            <person name="Op den Camp H."/>
            <person name="Overmann J."/>
            <person name="Amann R."/>
            <person name="Jetten M.S.M."/>
            <person name="Mascher T."/>
            <person name="Medema M.H."/>
            <person name="Devos D.P."/>
            <person name="Kaster A.-K."/>
            <person name="Ovreas L."/>
            <person name="Rohde M."/>
            <person name="Galperin M.Y."/>
            <person name="Jogler C."/>
        </authorList>
    </citation>
    <scope>NUCLEOTIDE SEQUENCE [LARGE SCALE GENOMIC DNA]</scope>
    <source>
        <strain evidence="3">Pan97</strain>
    </source>
</reference>
<keyword evidence="1" id="KW-0175">Coiled coil</keyword>
<name>A0A518C7N8_9BACT</name>
<evidence type="ECO:0000313" key="3">
    <source>
        <dbReference type="Proteomes" id="UP000318626"/>
    </source>
</evidence>
<dbReference type="KEGG" id="bvo:Pan97_22720"/>
<dbReference type="AlphaFoldDB" id="A0A518C7N8"/>
<keyword evidence="3" id="KW-1185">Reference proteome</keyword>
<dbReference type="EMBL" id="CP036289">
    <property type="protein sequence ID" value="QDU75243.1"/>
    <property type="molecule type" value="Genomic_DNA"/>
</dbReference>
<gene>
    <name evidence="2" type="ORF">Pan97_22720</name>
</gene>
<evidence type="ECO:0000313" key="2">
    <source>
        <dbReference type="EMBL" id="QDU75243.1"/>
    </source>
</evidence>
<sequence precursor="true">MRIVLTTVVLWLIALTNIGHSERPMFVGVRDDLAIGEFDLNRILQGLSHPSVLHAIYDGRPFLGDSSSQGRLASIGEKILESANDSAANPWDGAQAQAQSFLREIVGNLLIGVANGQLKPLEVARTKFAILTEHELNKLESNPGAFEFEENRLEFAKRYAPTLFQYSVELIELPVHFHKIRQMDGMLQNVSKLNKQMEALRLEERFKSSEIDRLKRQHELTSDPNLAGELAKAAESLISEVENITRDYNSLLVTRAPKFSNAVDLNDDVRAFYAAIVFTIGQRKRGGQLGEKEPQYLRQLIYLERGRFDTYSILEDYSSSVGMQDEAEQFLAQRDQSFTKLEGLLAEYRQLAQSDEGLVVHWAQTQQPELSP</sequence>
<organism evidence="2 3">
    <name type="scientific">Bremerella volcania</name>
    <dbReference type="NCBI Taxonomy" id="2527984"/>
    <lineage>
        <taxon>Bacteria</taxon>
        <taxon>Pseudomonadati</taxon>
        <taxon>Planctomycetota</taxon>
        <taxon>Planctomycetia</taxon>
        <taxon>Pirellulales</taxon>
        <taxon>Pirellulaceae</taxon>
        <taxon>Bremerella</taxon>
    </lineage>
</organism>
<accession>A0A518C7N8</accession>
<proteinExistence type="predicted"/>
<dbReference type="Proteomes" id="UP000318626">
    <property type="component" value="Chromosome"/>
</dbReference>
<feature type="coiled-coil region" evidence="1">
    <location>
        <begin position="183"/>
        <end position="217"/>
    </location>
</feature>
<protein>
    <submittedName>
        <fullName evidence="2">Uncharacterized protein</fullName>
    </submittedName>
</protein>
<evidence type="ECO:0000256" key="1">
    <source>
        <dbReference type="SAM" id="Coils"/>
    </source>
</evidence>